<proteinExistence type="predicted"/>
<dbReference type="HOGENOM" id="CLU_150243_0_0_1"/>
<dbReference type="EMBL" id="CH916371">
    <property type="protein sequence ID" value="EDV91858.1"/>
    <property type="molecule type" value="Genomic_DNA"/>
</dbReference>
<keyword evidence="2" id="KW-1185">Reference proteome</keyword>
<dbReference type="PhylomeDB" id="B4JM97"/>
<name>B4JM97_DROGR</name>
<sequence length="132" mass="13972">MDSLERLMRAAPLPRMLTSGVVATAAAAAASAAAGVKGVVGIAGQQQQQQRALVHASLAAATVGRKGRHLTGTFCLTGDTMEGIIQCLVFLKAFSVSGENSHTHTHTHTHIHEERASMLICISYFVLHRNSI</sequence>
<protein>
    <submittedName>
        <fullName evidence="1">GH24602</fullName>
    </submittedName>
</protein>
<evidence type="ECO:0000313" key="1">
    <source>
        <dbReference type="EMBL" id="EDV91858.1"/>
    </source>
</evidence>
<dbReference type="Proteomes" id="UP000001070">
    <property type="component" value="Unassembled WGS sequence"/>
</dbReference>
<dbReference type="eggNOG" id="ENOG502S8XP">
    <property type="taxonomic scope" value="Eukaryota"/>
</dbReference>
<evidence type="ECO:0000313" key="2">
    <source>
        <dbReference type="Proteomes" id="UP000001070"/>
    </source>
</evidence>
<reference evidence="1 2" key="1">
    <citation type="journal article" date="2007" name="Nature">
        <title>Evolution of genes and genomes on the Drosophila phylogeny.</title>
        <authorList>
            <consortium name="Drosophila 12 Genomes Consortium"/>
            <person name="Clark A.G."/>
            <person name="Eisen M.B."/>
            <person name="Smith D.R."/>
            <person name="Bergman C.M."/>
            <person name="Oliver B."/>
            <person name="Markow T.A."/>
            <person name="Kaufman T.C."/>
            <person name="Kellis M."/>
            <person name="Gelbart W."/>
            <person name="Iyer V.N."/>
            <person name="Pollard D.A."/>
            <person name="Sackton T.B."/>
            <person name="Larracuente A.M."/>
            <person name="Singh N.D."/>
            <person name="Abad J.P."/>
            <person name="Abt D.N."/>
            <person name="Adryan B."/>
            <person name="Aguade M."/>
            <person name="Akashi H."/>
            <person name="Anderson W.W."/>
            <person name="Aquadro C.F."/>
            <person name="Ardell D.H."/>
            <person name="Arguello R."/>
            <person name="Artieri C.G."/>
            <person name="Barbash D.A."/>
            <person name="Barker D."/>
            <person name="Barsanti P."/>
            <person name="Batterham P."/>
            <person name="Batzoglou S."/>
            <person name="Begun D."/>
            <person name="Bhutkar A."/>
            <person name="Blanco E."/>
            <person name="Bosak S.A."/>
            <person name="Bradley R.K."/>
            <person name="Brand A.D."/>
            <person name="Brent M.R."/>
            <person name="Brooks A.N."/>
            <person name="Brown R.H."/>
            <person name="Butlin R.K."/>
            <person name="Caggese C."/>
            <person name="Calvi B.R."/>
            <person name="Bernardo de Carvalho A."/>
            <person name="Caspi A."/>
            <person name="Castrezana S."/>
            <person name="Celniker S.E."/>
            <person name="Chang J.L."/>
            <person name="Chapple C."/>
            <person name="Chatterji S."/>
            <person name="Chinwalla A."/>
            <person name="Civetta A."/>
            <person name="Clifton S.W."/>
            <person name="Comeron J.M."/>
            <person name="Costello J.C."/>
            <person name="Coyne J.A."/>
            <person name="Daub J."/>
            <person name="David R.G."/>
            <person name="Delcher A.L."/>
            <person name="Delehaunty K."/>
            <person name="Do C.B."/>
            <person name="Ebling H."/>
            <person name="Edwards K."/>
            <person name="Eickbush T."/>
            <person name="Evans J.D."/>
            <person name="Filipski A."/>
            <person name="Findeiss S."/>
            <person name="Freyhult E."/>
            <person name="Fulton L."/>
            <person name="Fulton R."/>
            <person name="Garcia A.C."/>
            <person name="Gardiner A."/>
            <person name="Garfield D.A."/>
            <person name="Garvin B.E."/>
            <person name="Gibson G."/>
            <person name="Gilbert D."/>
            <person name="Gnerre S."/>
            <person name="Godfrey J."/>
            <person name="Good R."/>
            <person name="Gotea V."/>
            <person name="Gravely B."/>
            <person name="Greenberg A.J."/>
            <person name="Griffiths-Jones S."/>
            <person name="Gross S."/>
            <person name="Guigo R."/>
            <person name="Gustafson E.A."/>
            <person name="Haerty W."/>
            <person name="Hahn M.W."/>
            <person name="Halligan D.L."/>
            <person name="Halpern A.L."/>
            <person name="Halter G.M."/>
            <person name="Han M.V."/>
            <person name="Heger A."/>
            <person name="Hillier L."/>
            <person name="Hinrichs A.S."/>
            <person name="Holmes I."/>
            <person name="Hoskins R.A."/>
            <person name="Hubisz M.J."/>
            <person name="Hultmark D."/>
            <person name="Huntley M.A."/>
            <person name="Jaffe D.B."/>
            <person name="Jagadeeshan S."/>
            <person name="Jeck W.R."/>
            <person name="Johnson J."/>
            <person name="Jones C.D."/>
            <person name="Jordan W.C."/>
            <person name="Karpen G.H."/>
            <person name="Kataoka E."/>
            <person name="Keightley P.D."/>
            <person name="Kheradpour P."/>
            <person name="Kirkness E.F."/>
            <person name="Koerich L.B."/>
            <person name="Kristiansen K."/>
            <person name="Kudrna D."/>
            <person name="Kulathinal R.J."/>
            <person name="Kumar S."/>
            <person name="Kwok R."/>
            <person name="Lander E."/>
            <person name="Langley C.H."/>
            <person name="Lapoint R."/>
            <person name="Lazzaro B.P."/>
            <person name="Lee S.J."/>
            <person name="Levesque L."/>
            <person name="Li R."/>
            <person name="Lin C.F."/>
            <person name="Lin M.F."/>
            <person name="Lindblad-Toh K."/>
            <person name="Llopart A."/>
            <person name="Long M."/>
            <person name="Low L."/>
            <person name="Lozovsky E."/>
            <person name="Lu J."/>
            <person name="Luo M."/>
            <person name="Machado C.A."/>
            <person name="Makalowski W."/>
            <person name="Marzo M."/>
            <person name="Matsuda M."/>
            <person name="Matzkin L."/>
            <person name="McAllister B."/>
            <person name="McBride C.S."/>
            <person name="McKernan B."/>
            <person name="McKernan K."/>
            <person name="Mendez-Lago M."/>
            <person name="Minx P."/>
            <person name="Mollenhauer M.U."/>
            <person name="Montooth K."/>
            <person name="Mount S.M."/>
            <person name="Mu X."/>
            <person name="Myers E."/>
            <person name="Negre B."/>
            <person name="Newfeld S."/>
            <person name="Nielsen R."/>
            <person name="Noor M.A."/>
            <person name="O'Grady P."/>
            <person name="Pachter L."/>
            <person name="Papaceit M."/>
            <person name="Parisi M.J."/>
            <person name="Parisi M."/>
            <person name="Parts L."/>
            <person name="Pedersen J.S."/>
            <person name="Pesole G."/>
            <person name="Phillippy A.M."/>
            <person name="Ponting C.P."/>
            <person name="Pop M."/>
            <person name="Porcelli D."/>
            <person name="Powell J.R."/>
            <person name="Prohaska S."/>
            <person name="Pruitt K."/>
            <person name="Puig M."/>
            <person name="Quesneville H."/>
            <person name="Ram K.R."/>
            <person name="Rand D."/>
            <person name="Rasmussen M.D."/>
            <person name="Reed L.K."/>
            <person name="Reenan R."/>
            <person name="Reily A."/>
            <person name="Remington K.A."/>
            <person name="Rieger T.T."/>
            <person name="Ritchie M.G."/>
            <person name="Robin C."/>
            <person name="Rogers Y.H."/>
            <person name="Rohde C."/>
            <person name="Rozas J."/>
            <person name="Rubenfield M.J."/>
            <person name="Ruiz A."/>
            <person name="Russo S."/>
            <person name="Salzberg S.L."/>
            <person name="Sanchez-Gracia A."/>
            <person name="Saranga D.J."/>
            <person name="Sato H."/>
            <person name="Schaeffer S.W."/>
            <person name="Schatz M.C."/>
            <person name="Schlenke T."/>
            <person name="Schwartz R."/>
            <person name="Segarra C."/>
            <person name="Singh R.S."/>
            <person name="Sirot L."/>
            <person name="Sirota M."/>
            <person name="Sisneros N.B."/>
            <person name="Smith C.D."/>
            <person name="Smith T.F."/>
            <person name="Spieth J."/>
            <person name="Stage D.E."/>
            <person name="Stark A."/>
            <person name="Stephan W."/>
            <person name="Strausberg R.L."/>
            <person name="Strempel S."/>
            <person name="Sturgill D."/>
            <person name="Sutton G."/>
            <person name="Sutton G.G."/>
            <person name="Tao W."/>
            <person name="Teichmann S."/>
            <person name="Tobari Y.N."/>
            <person name="Tomimura Y."/>
            <person name="Tsolas J.M."/>
            <person name="Valente V.L."/>
            <person name="Venter E."/>
            <person name="Venter J.C."/>
            <person name="Vicario S."/>
            <person name="Vieira F.G."/>
            <person name="Vilella A.J."/>
            <person name="Villasante A."/>
            <person name="Walenz B."/>
            <person name="Wang J."/>
            <person name="Wasserman M."/>
            <person name="Watts T."/>
            <person name="Wilson D."/>
            <person name="Wilson R.K."/>
            <person name="Wing R.A."/>
            <person name="Wolfner M.F."/>
            <person name="Wong A."/>
            <person name="Wong G.K."/>
            <person name="Wu C.I."/>
            <person name="Wu G."/>
            <person name="Yamamoto D."/>
            <person name="Yang H.P."/>
            <person name="Yang S.P."/>
            <person name="Yorke J.A."/>
            <person name="Yoshida K."/>
            <person name="Zdobnov E."/>
            <person name="Zhang P."/>
            <person name="Zhang Y."/>
            <person name="Zimin A.V."/>
            <person name="Baldwin J."/>
            <person name="Abdouelleil A."/>
            <person name="Abdulkadir J."/>
            <person name="Abebe A."/>
            <person name="Abera B."/>
            <person name="Abreu J."/>
            <person name="Acer S.C."/>
            <person name="Aftuck L."/>
            <person name="Alexander A."/>
            <person name="An P."/>
            <person name="Anderson E."/>
            <person name="Anderson S."/>
            <person name="Arachi H."/>
            <person name="Azer M."/>
            <person name="Bachantsang P."/>
            <person name="Barry A."/>
            <person name="Bayul T."/>
            <person name="Berlin A."/>
            <person name="Bessette D."/>
            <person name="Bloom T."/>
            <person name="Blye J."/>
            <person name="Boguslavskiy L."/>
            <person name="Bonnet C."/>
            <person name="Boukhgalter B."/>
            <person name="Bourzgui I."/>
            <person name="Brown A."/>
            <person name="Cahill P."/>
            <person name="Channer S."/>
            <person name="Cheshatsang Y."/>
            <person name="Chuda L."/>
            <person name="Citroen M."/>
            <person name="Collymore A."/>
            <person name="Cooke P."/>
            <person name="Costello M."/>
            <person name="D'Aco K."/>
            <person name="Daza R."/>
            <person name="De Haan G."/>
            <person name="DeGray S."/>
            <person name="DeMaso C."/>
            <person name="Dhargay N."/>
            <person name="Dooley K."/>
            <person name="Dooley E."/>
            <person name="Doricent M."/>
            <person name="Dorje P."/>
            <person name="Dorjee K."/>
            <person name="Dupes A."/>
            <person name="Elong R."/>
            <person name="Falk J."/>
            <person name="Farina A."/>
            <person name="Faro S."/>
            <person name="Ferguson D."/>
            <person name="Fisher S."/>
            <person name="Foley C.D."/>
            <person name="Franke A."/>
            <person name="Friedrich D."/>
            <person name="Gadbois L."/>
            <person name="Gearin G."/>
            <person name="Gearin C.R."/>
            <person name="Giannoukos G."/>
            <person name="Goode T."/>
            <person name="Graham J."/>
            <person name="Grandbois E."/>
            <person name="Grewal S."/>
            <person name="Gyaltsen K."/>
            <person name="Hafez N."/>
            <person name="Hagos B."/>
            <person name="Hall J."/>
            <person name="Henson C."/>
            <person name="Hollinger A."/>
            <person name="Honan T."/>
            <person name="Huard M.D."/>
            <person name="Hughes L."/>
            <person name="Hurhula B."/>
            <person name="Husby M.E."/>
            <person name="Kamat A."/>
            <person name="Kanga B."/>
            <person name="Kashin S."/>
            <person name="Khazanovich D."/>
            <person name="Kisner P."/>
            <person name="Lance K."/>
            <person name="Lara M."/>
            <person name="Lee W."/>
            <person name="Lennon N."/>
            <person name="Letendre F."/>
            <person name="LeVine R."/>
            <person name="Lipovsky A."/>
            <person name="Liu X."/>
            <person name="Liu J."/>
            <person name="Liu S."/>
            <person name="Lokyitsang T."/>
            <person name="Lokyitsang Y."/>
            <person name="Lubonja R."/>
            <person name="Lui A."/>
            <person name="MacDonald P."/>
            <person name="Magnisalis V."/>
            <person name="Maru K."/>
            <person name="Matthews C."/>
            <person name="McCusker W."/>
            <person name="McDonough S."/>
            <person name="Mehta T."/>
            <person name="Meldrim J."/>
            <person name="Meneus L."/>
            <person name="Mihai O."/>
            <person name="Mihalev A."/>
            <person name="Mihova T."/>
            <person name="Mittelman R."/>
            <person name="Mlenga V."/>
            <person name="Montmayeur A."/>
            <person name="Mulrain L."/>
            <person name="Navidi A."/>
            <person name="Naylor J."/>
            <person name="Negash T."/>
            <person name="Nguyen T."/>
            <person name="Nguyen N."/>
            <person name="Nicol R."/>
            <person name="Norbu C."/>
            <person name="Norbu N."/>
            <person name="Novod N."/>
            <person name="O'Neill B."/>
            <person name="Osman S."/>
            <person name="Markiewicz E."/>
            <person name="Oyono O.L."/>
            <person name="Patti C."/>
            <person name="Phunkhang P."/>
            <person name="Pierre F."/>
            <person name="Priest M."/>
            <person name="Raghuraman S."/>
            <person name="Rege F."/>
            <person name="Reyes R."/>
            <person name="Rise C."/>
            <person name="Rogov P."/>
            <person name="Ross K."/>
            <person name="Ryan E."/>
            <person name="Settipalli S."/>
            <person name="Shea T."/>
            <person name="Sherpa N."/>
            <person name="Shi L."/>
            <person name="Shih D."/>
            <person name="Sparrow T."/>
            <person name="Spaulding J."/>
            <person name="Stalker J."/>
            <person name="Stange-Thomann N."/>
            <person name="Stavropoulos S."/>
            <person name="Stone C."/>
            <person name="Strader C."/>
            <person name="Tesfaye S."/>
            <person name="Thomson T."/>
            <person name="Thoulutsang Y."/>
            <person name="Thoulutsang D."/>
            <person name="Topham K."/>
            <person name="Topping I."/>
            <person name="Tsamla T."/>
            <person name="Vassiliev H."/>
            <person name="Vo A."/>
            <person name="Wangchuk T."/>
            <person name="Wangdi T."/>
            <person name="Weiand M."/>
            <person name="Wilkinson J."/>
            <person name="Wilson A."/>
            <person name="Yadav S."/>
            <person name="Young G."/>
            <person name="Yu Q."/>
            <person name="Zembek L."/>
            <person name="Zhong D."/>
            <person name="Zimmer A."/>
            <person name="Zwirko Z."/>
            <person name="Jaffe D.B."/>
            <person name="Alvarez P."/>
            <person name="Brockman W."/>
            <person name="Butler J."/>
            <person name="Chin C."/>
            <person name="Gnerre S."/>
            <person name="Grabherr M."/>
            <person name="Kleber M."/>
            <person name="Mauceli E."/>
            <person name="MacCallum I."/>
        </authorList>
    </citation>
    <scope>NUCLEOTIDE SEQUENCE [LARGE SCALE GENOMIC DNA]</scope>
    <source>
        <strain evidence="2">Tucson 15287-2541.00</strain>
    </source>
</reference>
<dbReference type="InParanoid" id="B4JM97"/>
<dbReference type="AlphaFoldDB" id="B4JM97"/>
<dbReference type="OMA" id="GENSHTH"/>
<accession>B4JM97</accession>
<gene>
    <name evidence="1" type="primary">Dgri\GH24602</name>
    <name evidence="1" type="ORF">Dgri_GH24602</name>
</gene>
<organism evidence="2">
    <name type="scientific">Drosophila grimshawi</name>
    <name type="common">Hawaiian fruit fly</name>
    <name type="synonym">Idiomyia grimshawi</name>
    <dbReference type="NCBI Taxonomy" id="7222"/>
    <lineage>
        <taxon>Eukaryota</taxon>
        <taxon>Metazoa</taxon>
        <taxon>Ecdysozoa</taxon>
        <taxon>Arthropoda</taxon>
        <taxon>Hexapoda</taxon>
        <taxon>Insecta</taxon>
        <taxon>Pterygota</taxon>
        <taxon>Neoptera</taxon>
        <taxon>Endopterygota</taxon>
        <taxon>Diptera</taxon>
        <taxon>Brachycera</taxon>
        <taxon>Muscomorpha</taxon>
        <taxon>Ephydroidea</taxon>
        <taxon>Drosophilidae</taxon>
        <taxon>Drosophila</taxon>
        <taxon>Hawaiian Drosophila</taxon>
    </lineage>
</organism>